<name>A0A2S2QTB3_9HEMI</name>
<reference evidence="6" key="1">
    <citation type="submission" date="2018-04" db="EMBL/GenBank/DDBJ databases">
        <title>Transcriptome assembly of Sipha flava.</title>
        <authorList>
            <person name="Scully E.D."/>
            <person name="Geib S.M."/>
            <person name="Palmer N.A."/>
            <person name="Koch K."/>
            <person name="Bradshaw J."/>
            <person name="Heng-Moss T."/>
            <person name="Sarath G."/>
        </authorList>
    </citation>
    <scope>NUCLEOTIDE SEQUENCE</scope>
</reference>
<comment type="subcellular location">
    <subcellularLocation>
        <location evidence="1">Membrane</location>
    </subcellularLocation>
</comment>
<keyword evidence="6" id="KW-0675">Receptor</keyword>
<feature type="domain" description="Activin types I and II receptor" evidence="5">
    <location>
        <begin position="25"/>
        <end position="103"/>
    </location>
</feature>
<sequence length="141" mass="16439">MSSKWTCVLIVGFLLFSFYHSINGLLCYCDLCFDTNFTCTTDGYCFTSISLNKDTGVIRHSSRCLETTILIPREKPFTCHYPNKHNDSFVTECCKQYDFCNKDLKPKLHIKPPGRICYFLTIAWTFSTRIENSYICVIFFK</sequence>
<proteinExistence type="predicted"/>
<dbReference type="SUPFAM" id="SSF57302">
    <property type="entry name" value="Snake toxin-like"/>
    <property type="match status" value="1"/>
</dbReference>
<gene>
    <name evidence="6" type="primary">TGFBR1_0</name>
    <name evidence="6" type="ORF">g.101213</name>
</gene>
<accession>A0A2S2QTB3</accession>
<dbReference type="EMBL" id="GGMS01011771">
    <property type="protein sequence ID" value="MBY80974.1"/>
    <property type="molecule type" value="Transcribed_RNA"/>
</dbReference>
<dbReference type="AlphaFoldDB" id="A0A2S2QTB3"/>
<dbReference type="InterPro" id="IPR045860">
    <property type="entry name" value="Snake_toxin-like_sf"/>
</dbReference>
<evidence type="ECO:0000256" key="1">
    <source>
        <dbReference type="ARBA" id="ARBA00004370"/>
    </source>
</evidence>
<protein>
    <submittedName>
        <fullName evidence="6">TGF-beta receptor type-1</fullName>
    </submittedName>
</protein>
<evidence type="ECO:0000256" key="2">
    <source>
        <dbReference type="ARBA" id="ARBA00022729"/>
    </source>
</evidence>
<evidence type="ECO:0000313" key="6">
    <source>
        <dbReference type="EMBL" id="MBY80974.1"/>
    </source>
</evidence>
<dbReference type="GO" id="GO:0004675">
    <property type="term" value="F:transmembrane receptor protein serine/threonine kinase activity"/>
    <property type="evidence" value="ECO:0007669"/>
    <property type="project" value="InterPro"/>
</dbReference>
<keyword evidence="3" id="KW-0472">Membrane</keyword>
<evidence type="ECO:0000256" key="3">
    <source>
        <dbReference type="ARBA" id="ARBA00023136"/>
    </source>
</evidence>
<dbReference type="GO" id="GO:0016020">
    <property type="term" value="C:membrane"/>
    <property type="evidence" value="ECO:0007669"/>
    <property type="project" value="UniProtKB-SubCell"/>
</dbReference>
<keyword evidence="2 4" id="KW-0732">Signal</keyword>
<dbReference type="Gene3D" id="2.10.60.10">
    <property type="entry name" value="CD59"/>
    <property type="match status" value="1"/>
</dbReference>
<dbReference type="CDD" id="cd23598">
    <property type="entry name" value="TFP_LU_ECD_Babo"/>
    <property type="match status" value="1"/>
</dbReference>
<evidence type="ECO:0000256" key="4">
    <source>
        <dbReference type="SAM" id="SignalP"/>
    </source>
</evidence>
<feature type="chain" id="PRO_5015509508" evidence="4">
    <location>
        <begin position="25"/>
        <end position="141"/>
    </location>
</feature>
<dbReference type="InterPro" id="IPR000472">
    <property type="entry name" value="Activin_recp"/>
</dbReference>
<evidence type="ECO:0000259" key="5">
    <source>
        <dbReference type="Pfam" id="PF01064"/>
    </source>
</evidence>
<organism evidence="6">
    <name type="scientific">Sipha flava</name>
    <name type="common">yellow sugarcane aphid</name>
    <dbReference type="NCBI Taxonomy" id="143950"/>
    <lineage>
        <taxon>Eukaryota</taxon>
        <taxon>Metazoa</taxon>
        <taxon>Ecdysozoa</taxon>
        <taxon>Arthropoda</taxon>
        <taxon>Hexapoda</taxon>
        <taxon>Insecta</taxon>
        <taxon>Pterygota</taxon>
        <taxon>Neoptera</taxon>
        <taxon>Paraneoptera</taxon>
        <taxon>Hemiptera</taxon>
        <taxon>Sternorrhyncha</taxon>
        <taxon>Aphidomorpha</taxon>
        <taxon>Aphidoidea</taxon>
        <taxon>Aphididae</taxon>
        <taxon>Sipha</taxon>
    </lineage>
</organism>
<dbReference type="Pfam" id="PF01064">
    <property type="entry name" value="Activin_recp"/>
    <property type="match status" value="1"/>
</dbReference>
<dbReference type="OrthoDB" id="69842at2759"/>
<feature type="signal peptide" evidence="4">
    <location>
        <begin position="1"/>
        <end position="24"/>
    </location>
</feature>